<keyword evidence="1 6" id="KW-0813">Transport</keyword>
<evidence type="ECO:0000256" key="5">
    <source>
        <dbReference type="ARBA" id="ARBA00023136"/>
    </source>
</evidence>
<evidence type="ECO:0000256" key="3">
    <source>
        <dbReference type="ARBA" id="ARBA00022723"/>
    </source>
</evidence>
<keyword evidence="8" id="KW-1185">Reference proteome</keyword>
<comment type="similarity">
    <text evidence="6">Belongs to the inorganic carbon transporter (TC 9.A.2) DabA family.</text>
</comment>
<accession>A0ABP9HL47</accession>
<dbReference type="PANTHER" id="PTHR38344:SF1">
    <property type="entry name" value="INORGANIC CARBON TRANSPORTER SUBUNIT DABA-RELATED"/>
    <property type="match status" value="1"/>
</dbReference>
<name>A0ABP9HL47_9FLAO</name>
<comment type="function">
    <text evidence="6">Part of an energy-coupled inorganic carbon pump.</text>
</comment>
<evidence type="ECO:0000313" key="7">
    <source>
        <dbReference type="EMBL" id="GAA4973014.1"/>
    </source>
</evidence>
<reference evidence="8" key="1">
    <citation type="journal article" date="2019" name="Int. J. Syst. Evol. Microbiol.">
        <title>The Global Catalogue of Microorganisms (GCM) 10K type strain sequencing project: providing services to taxonomists for standard genome sequencing and annotation.</title>
        <authorList>
            <consortium name="The Broad Institute Genomics Platform"/>
            <consortium name="The Broad Institute Genome Sequencing Center for Infectious Disease"/>
            <person name="Wu L."/>
            <person name="Ma J."/>
        </authorList>
    </citation>
    <scope>NUCLEOTIDE SEQUENCE [LARGE SCALE GENOMIC DNA]</scope>
    <source>
        <strain evidence="8">JCM 18287</strain>
    </source>
</reference>
<organism evidence="7 8">
    <name type="scientific">Algibacter aquimarinus</name>
    <dbReference type="NCBI Taxonomy" id="1136748"/>
    <lineage>
        <taxon>Bacteria</taxon>
        <taxon>Pseudomonadati</taxon>
        <taxon>Bacteroidota</taxon>
        <taxon>Flavobacteriia</taxon>
        <taxon>Flavobacteriales</taxon>
        <taxon>Flavobacteriaceae</taxon>
        <taxon>Algibacter</taxon>
    </lineage>
</organism>
<comment type="cofactor">
    <cofactor evidence="6">
        <name>Zn(2+)</name>
        <dbReference type="ChEBI" id="CHEBI:29105"/>
    </cofactor>
</comment>
<comment type="subcellular location">
    <subcellularLocation>
        <location evidence="6">Cell membrane</location>
        <topology evidence="6">Peripheral membrane protein</topology>
    </subcellularLocation>
</comment>
<gene>
    <name evidence="6" type="primary">dabA</name>
    <name evidence="7" type="ORF">GCM10023315_24280</name>
</gene>
<comment type="caution">
    <text evidence="7">The sequence shown here is derived from an EMBL/GenBank/DDBJ whole genome shotgun (WGS) entry which is preliminary data.</text>
</comment>
<dbReference type="RefSeq" id="WP_345169032.1">
    <property type="nucleotide sequence ID" value="NZ_BAABJK010000007.1"/>
</dbReference>
<dbReference type="PANTHER" id="PTHR38344">
    <property type="entry name" value="UPF0753 PROTEIN AQ_863"/>
    <property type="match status" value="1"/>
</dbReference>
<proteinExistence type="inferred from homology"/>
<evidence type="ECO:0000256" key="1">
    <source>
        <dbReference type="ARBA" id="ARBA00022448"/>
    </source>
</evidence>
<dbReference type="Proteomes" id="UP001501692">
    <property type="component" value="Unassembled WGS sequence"/>
</dbReference>
<feature type="binding site" evidence="6">
    <location>
        <position position="492"/>
    </location>
    <ligand>
        <name>Zn(2+)</name>
        <dbReference type="ChEBI" id="CHEBI:29105"/>
    </ligand>
</feature>
<feature type="binding site" evidence="6">
    <location>
        <position position="298"/>
    </location>
    <ligand>
        <name>Zn(2+)</name>
        <dbReference type="ChEBI" id="CHEBI:29105"/>
    </ligand>
</feature>
<dbReference type="HAMAP" id="MF_01871">
    <property type="entry name" value="DabA"/>
    <property type="match status" value="1"/>
</dbReference>
<dbReference type="EMBL" id="BAABJK010000007">
    <property type="protein sequence ID" value="GAA4973014.1"/>
    <property type="molecule type" value="Genomic_DNA"/>
</dbReference>
<keyword evidence="5 6" id="KW-0472">Membrane</keyword>
<keyword evidence="2 6" id="KW-1003">Cell membrane</keyword>
<evidence type="ECO:0000256" key="4">
    <source>
        <dbReference type="ARBA" id="ARBA00022833"/>
    </source>
</evidence>
<evidence type="ECO:0000256" key="2">
    <source>
        <dbReference type="ARBA" id="ARBA00022475"/>
    </source>
</evidence>
<dbReference type="InterPro" id="IPR018752">
    <property type="entry name" value="DabA"/>
</dbReference>
<comment type="subunit">
    <text evidence="6">Forms a complex with DabB.</text>
</comment>
<sequence length="799" mass="90789">MKNLNLLNGIDEASKSFGITWPLYSFVTSNPLSGYEQLPFDEALKNAEQLLKAKTYPSPSLYKQAWENNEIDAKLLSSLLEKHAFYKSPESYLNEMLSSEKENPKEVFEHSKLDVIMTKWLSAFMDEGLAEWQIPNKSKGFYLAWKYLAKYDSFNGKDNASKLPSSSIEAIQDVVKQHNVANYTELFKHHLAALSGWVGYIKYRENTNSIWQQKFPITIQDYLAVRLTIAHNMGYSIVPESNLNTNQKHSKLEHLWLQAWEQSFQKQLLSGLKNEASKSSETNTTNVAPDAQMVFCIDTRSEAIRRHVESKGNYETFGYAGFFGIAMDYQHFQEDLAIKSCPPIVGSPYLVTEKPLSETDEKNKQFTKGKNLYKSNNYILKRLKNMLPSSFGFVEGAGVFYGASLLFKTFIPEFLFKQKEKMKPSYEAFCEPEIKYNSCETHAGKDISLDEKVAIVKSGFDLMGWKTFAPLVLFIGHGSHTTNNPFGSSLECGACAASPGRHNARLLAKLANDVEVRAFLKNIHNINIPDETVFIGGEHNTTTDEITLFDNLVPETHTQKLEALKVSLHKAQETATADRLATSKNSIELANKKSMNWGETRPEWGLAKNAGFIIAPRKVTEKMNLKSRCFMHSYDYEMDDTGVALEGIMCGPMVVTQWINNHYYFTTVDNNKFGSGSKITHNITGKFGVVQGNGGDLKMGLPLQSLKETDNDMYHQPLRLTVVIKAPLKRVESILKKHNHLKELLDNEWIYLKVMDTDNDSTITHYHKNLNWVLDSNFEVKRSNTNKKSYKEELELSVY</sequence>
<evidence type="ECO:0000313" key="8">
    <source>
        <dbReference type="Proteomes" id="UP001501692"/>
    </source>
</evidence>
<keyword evidence="4 6" id="KW-0862">Zinc</keyword>
<feature type="binding site" evidence="6">
    <location>
        <position position="477"/>
    </location>
    <ligand>
        <name>Zn(2+)</name>
        <dbReference type="ChEBI" id="CHEBI:29105"/>
    </ligand>
</feature>
<dbReference type="Pfam" id="PF10070">
    <property type="entry name" value="DabA"/>
    <property type="match status" value="1"/>
</dbReference>
<keyword evidence="3 6" id="KW-0479">Metal-binding</keyword>
<feature type="binding site" evidence="6">
    <location>
        <position position="296"/>
    </location>
    <ligand>
        <name>Zn(2+)</name>
        <dbReference type="ChEBI" id="CHEBI:29105"/>
    </ligand>
</feature>
<protein>
    <recommendedName>
        <fullName evidence="6">Probable inorganic carbon transporter subunit DabA</fullName>
    </recommendedName>
</protein>
<evidence type="ECO:0000256" key="6">
    <source>
        <dbReference type="HAMAP-Rule" id="MF_01871"/>
    </source>
</evidence>